<organism evidence="10 11">
    <name type="scientific">Aspergillus nanangensis</name>
    <dbReference type="NCBI Taxonomy" id="2582783"/>
    <lineage>
        <taxon>Eukaryota</taxon>
        <taxon>Fungi</taxon>
        <taxon>Dikarya</taxon>
        <taxon>Ascomycota</taxon>
        <taxon>Pezizomycotina</taxon>
        <taxon>Eurotiomycetes</taxon>
        <taxon>Eurotiomycetidae</taxon>
        <taxon>Eurotiales</taxon>
        <taxon>Aspergillaceae</taxon>
        <taxon>Aspergillus</taxon>
        <taxon>Aspergillus subgen. Circumdati</taxon>
    </lineage>
</organism>
<name>A0AAD4CK03_ASPNN</name>
<feature type="transmembrane region" description="Helical" evidence="8">
    <location>
        <begin position="378"/>
        <end position="398"/>
    </location>
</feature>
<dbReference type="GO" id="GO:0005351">
    <property type="term" value="F:carbohydrate:proton symporter activity"/>
    <property type="evidence" value="ECO:0007669"/>
    <property type="project" value="TreeGrafter"/>
</dbReference>
<comment type="caution">
    <text evidence="10">The sequence shown here is derived from an EMBL/GenBank/DDBJ whole genome shotgun (WGS) entry which is preliminary data.</text>
</comment>
<dbReference type="PROSITE" id="PS50850">
    <property type="entry name" value="MFS"/>
    <property type="match status" value="1"/>
</dbReference>
<gene>
    <name evidence="10" type="ORF">FE257_009437</name>
</gene>
<evidence type="ECO:0000256" key="8">
    <source>
        <dbReference type="SAM" id="Phobius"/>
    </source>
</evidence>
<dbReference type="Gene3D" id="1.20.1250.20">
    <property type="entry name" value="MFS general substrate transporter like domains"/>
    <property type="match status" value="1"/>
</dbReference>
<dbReference type="PRINTS" id="PR00171">
    <property type="entry name" value="SUGRTRNSPORT"/>
</dbReference>
<evidence type="ECO:0000256" key="6">
    <source>
        <dbReference type="ARBA" id="ARBA00023136"/>
    </source>
</evidence>
<evidence type="ECO:0000259" key="9">
    <source>
        <dbReference type="PROSITE" id="PS50850"/>
    </source>
</evidence>
<reference evidence="10" key="2">
    <citation type="submission" date="2020-02" db="EMBL/GenBank/DDBJ databases">
        <authorList>
            <person name="Gilchrist C.L.M."/>
            <person name="Chooi Y.-H."/>
        </authorList>
    </citation>
    <scope>NUCLEOTIDE SEQUENCE</scope>
    <source>
        <strain evidence="10">MST-FP2251</strain>
    </source>
</reference>
<keyword evidence="3" id="KW-0813">Transport</keyword>
<evidence type="ECO:0000256" key="1">
    <source>
        <dbReference type="ARBA" id="ARBA00004141"/>
    </source>
</evidence>
<feature type="transmembrane region" description="Helical" evidence="8">
    <location>
        <begin position="239"/>
        <end position="262"/>
    </location>
</feature>
<feature type="transmembrane region" description="Helical" evidence="8">
    <location>
        <begin position="274"/>
        <end position="294"/>
    </location>
</feature>
<keyword evidence="5 8" id="KW-1133">Transmembrane helix</keyword>
<evidence type="ECO:0000313" key="10">
    <source>
        <dbReference type="EMBL" id="KAF9887915.1"/>
    </source>
</evidence>
<dbReference type="InterPro" id="IPR005828">
    <property type="entry name" value="MFS_sugar_transport-like"/>
</dbReference>
<evidence type="ECO:0000313" key="11">
    <source>
        <dbReference type="Proteomes" id="UP001194746"/>
    </source>
</evidence>
<feature type="domain" description="Major facilitator superfamily (MFS) profile" evidence="9">
    <location>
        <begin position="17"/>
        <end position="428"/>
    </location>
</feature>
<feature type="compositionally biased region" description="Basic and acidic residues" evidence="7">
    <location>
        <begin position="464"/>
        <end position="479"/>
    </location>
</feature>
<dbReference type="InterPro" id="IPR050360">
    <property type="entry name" value="MFS_Sugar_Transporters"/>
</dbReference>
<keyword evidence="6 8" id="KW-0472">Membrane</keyword>
<feature type="transmembrane region" description="Helical" evidence="8">
    <location>
        <begin position="86"/>
        <end position="107"/>
    </location>
</feature>
<dbReference type="PANTHER" id="PTHR48022">
    <property type="entry name" value="PLASTIDIC GLUCOSE TRANSPORTER 4"/>
    <property type="match status" value="1"/>
</dbReference>
<evidence type="ECO:0000256" key="3">
    <source>
        <dbReference type="ARBA" id="ARBA00022448"/>
    </source>
</evidence>
<protein>
    <recommendedName>
        <fullName evidence="9">Major facilitator superfamily (MFS) profile domain-containing protein</fullName>
    </recommendedName>
</protein>
<dbReference type="AlphaFoldDB" id="A0AAD4CK03"/>
<accession>A0AAD4CK03</accession>
<dbReference type="GO" id="GO:0016020">
    <property type="term" value="C:membrane"/>
    <property type="evidence" value="ECO:0007669"/>
    <property type="project" value="UniProtKB-SubCell"/>
</dbReference>
<feature type="transmembrane region" description="Helical" evidence="8">
    <location>
        <begin position="151"/>
        <end position="170"/>
    </location>
</feature>
<feature type="region of interest" description="Disordered" evidence="7">
    <location>
        <begin position="460"/>
        <end position="479"/>
    </location>
</feature>
<dbReference type="Proteomes" id="UP001194746">
    <property type="component" value="Unassembled WGS sequence"/>
</dbReference>
<dbReference type="InterPro" id="IPR036259">
    <property type="entry name" value="MFS_trans_sf"/>
</dbReference>
<dbReference type="InterPro" id="IPR003663">
    <property type="entry name" value="Sugar/inositol_transpt"/>
</dbReference>
<dbReference type="EMBL" id="VCAU01000054">
    <property type="protein sequence ID" value="KAF9887915.1"/>
    <property type="molecule type" value="Genomic_DNA"/>
</dbReference>
<feature type="transmembrane region" description="Helical" evidence="8">
    <location>
        <begin position="52"/>
        <end position="77"/>
    </location>
</feature>
<keyword evidence="4 8" id="KW-0812">Transmembrane</keyword>
<evidence type="ECO:0000256" key="4">
    <source>
        <dbReference type="ARBA" id="ARBA00022692"/>
    </source>
</evidence>
<dbReference type="SUPFAM" id="SSF103473">
    <property type="entry name" value="MFS general substrate transporter"/>
    <property type="match status" value="1"/>
</dbReference>
<dbReference type="InterPro" id="IPR020846">
    <property type="entry name" value="MFS_dom"/>
</dbReference>
<feature type="transmembrane region" description="Helical" evidence="8">
    <location>
        <begin position="119"/>
        <end position="139"/>
    </location>
</feature>
<evidence type="ECO:0000256" key="5">
    <source>
        <dbReference type="ARBA" id="ARBA00022989"/>
    </source>
</evidence>
<evidence type="ECO:0000256" key="7">
    <source>
        <dbReference type="SAM" id="MobiDB-lite"/>
    </source>
</evidence>
<feature type="transmembrane region" description="Helical" evidence="8">
    <location>
        <begin position="306"/>
        <end position="327"/>
    </location>
</feature>
<dbReference type="Pfam" id="PF00083">
    <property type="entry name" value="Sugar_tr"/>
    <property type="match status" value="1"/>
</dbReference>
<evidence type="ECO:0000256" key="2">
    <source>
        <dbReference type="ARBA" id="ARBA00010992"/>
    </source>
</evidence>
<comment type="subcellular location">
    <subcellularLocation>
        <location evidence="1">Membrane</location>
        <topology evidence="1">Multi-pass membrane protein</topology>
    </subcellularLocation>
</comment>
<feature type="transmembrane region" description="Helical" evidence="8">
    <location>
        <begin position="405"/>
        <end position="424"/>
    </location>
</feature>
<reference evidence="10" key="1">
    <citation type="journal article" date="2019" name="Beilstein J. Org. Chem.">
        <title>Nanangenines: drimane sesquiterpenoids as the dominant metabolite cohort of a novel Australian fungus, Aspergillus nanangensis.</title>
        <authorList>
            <person name="Lacey H.J."/>
            <person name="Gilchrist C.L.M."/>
            <person name="Crombie A."/>
            <person name="Kalaitzis J.A."/>
            <person name="Vuong D."/>
            <person name="Rutledge P.J."/>
            <person name="Turner P."/>
            <person name="Pitt J.I."/>
            <person name="Lacey E."/>
            <person name="Chooi Y.H."/>
            <person name="Piggott A.M."/>
        </authorList>
    </citation>
    <scope>NUCLEOTIDE SEQUENCE</scope>
    <source>
        <strain evidence="10">MST-FP2251</strain>
    </source>
</reference>
<proteinExistence type="inferred from homology"/>
<feature type="transmembrane region" description="Helical" evidence="8">
    <location>
        <begin position="339"/>
        <end position="358"/>
    </location>
</feature>
<keyword evidence="11" id="KW-1185">Reference proteome</keyword>
<dbReference type="PANTHER" id="PTHR48022:SF72">
    <property type="entry name" value="MAJOR FACILITATOR SUPERFAMILY (MFS) PROFILE DOMAIN-CONTAINING PROTEIN-RELATED"/>
    <property type="match status" value="1"/>
</dbReference>
<sequence length="479" mass="53115">MKFVRWFRPGFPIQFAITCTCLAAFLLFGYDQGIFGGIVTNPDFLDTFQHPSAGYLGIIVSIYNIGCLVGCIINFFIGETLGRRKAIFLAMILTSVGAVLQCAAFSAELCKSKYRGQLVTTEVLFTGLGITIAYFFVFGLSYTDGPLSWRLPIAGQILPALAICVLVFGVPESPRWLVKQGRADESTGILAYVFGLPEDDPYVVSERDGMLNAVAIEEENPFRWSQILKPDAVKTNYRIGLAFLVLFMNQWAGINIIVFYAPTILEVNVGLERTIALAVAGCVQFSFAVGSLVPALGLDRFGRRNLMMIGSFGMAISMMMVSVLLSFRGTDKQDQTSKASIAFLVTFMLFFGASLNAIPWCYSTEILPLRVRAQGTALAVMNNWIWVFTIVMVTPTLVERLAWKTYLIFMTMNFVFIPLIYFFFPETKGLTLEEIDYLFIDNGGNNTRVLPSARFLSSTASKEGSSEDREKGTSVEHID</sequence>
<comment type="similarity">
    <text evidence="2">Belongs to the major facilitator superfamily. Sugar transporter (TC 2.A.1.1) family.</text>
</comment>